<protein>
    <recommendedName>
        <fullName evidence="7 17">3-dehydroquinate synthase</fullName>
        <shortName evidence="17">DHQS</shortName>
        <ecNumber evidence="6 17">4.2.3.4</ecNumber>
    </recommendedName>
</protein>
<dbReference type="HAMAP" id="MF_00110">
    <property type="entry name" value="DHQ_synthase"/>
    <property type="match status" value="1"/>
</dbReference>
<keyword evidence="16 17" id="KW-0170">Cobalt</keyword>
<evidence type="ECO:0000256" key="7">
    <source>
        <dbReference type="ARBA" id="ARBA00017684"/>
    </source>
</evidence>
<feature type="binding site" evidence="17">
    <location>
        <begin position="140"/>
        <end position="141"/>
    </location>
    <ligand>
        <name>NAD(+)</name>
        <dbReference type="ChEBI" id="CHEBI:57540"/>
    </ligand>
</feature>
<dbReference type="FunFam" id="3.40.50.1970:FF:000001">
    <property type="entry name" value="3-dehydroquinate synthase"/>
    <property type="match status" value="1"/>
</dbReference>
<dbReference type="InterPro" id="IPR050071">
    <property type="entry name" value="Dehydroquinate_synthase"/>
</dbReference>
<organism evidence="20 21">
    <name type="scientific">Paenibacillus alvei</name>
    <name type="common">Bacillus alvei</name>
    <dbReference type="NCBI Taxonomy" id="44250"/>
    <lineage>
        <taxon>Bacteria</taxon>
        <taxon>Bacillati</taxon>
        <taxon>Bacillota</taxon>
        <taxon>Bacilli</taxon>
        <taxon>Bacillales</taxon>
        <taxon>Paenibacillaceae</taxon>
        <taxon>Paenibacillus</taxon>
    </lineage>
</organism>
<feature type="binding site" evidence="17">
    <location>
        <begin position="116"/>
        <end position="120"/>
    </location>
    <ligand>
        <name>NAD(+)</name>
        <dbReference type="ChEBI" id="CHEBI:57540"/>
    </ligand>
</feature>
<evidence type="ECO:0000256" key="4">
    <source>
        <dbReference type="ARBA" id="ARBA00004661"/>
    </source>
</evidence>
<dbReference type="GO" id="GO:0003856">
    <property type="term" value="F:3-dehydroquinate synthase activity"/>
    <property type="evidence" value="ECO:0007669"/>
    <property type="project" value="UniProtKB-UniRule"/>
</dbReference>
<dbReference type="PIRSF" id="PIRSF001455">
    <property type="entry name" value="DHQ_synth"/>
    <property type="match status" value="1"/>
</dbReference>
<dbReference type="GO" id="GO:0000166">
    <property type="term" value="F:nucleotide binding"/>
    <property type="evidence" value="ECO:0007669"/>
    <property type="project" value="UniProtKB-KW"/>
</dbReference>
<name>A0A383RD95_PAEAL</name>
<dbReference type="Gene3D" id="3.40.50.1970">
    <property type="match status" value="1"/>
</dbReference>
<keyword evidence="8 17" id="KW-0963">Cytoplasm</keyword>
<dbReference type="GO" id="GO:0009423">
    <property type="term" value="P:chorismate biosynthetic process"/>
    <property type="evidence" value="ECO:0007669"/>
    <property type="project" value="UniProtKB-UniRule"/>
</dbReference>
<evidence type="ECO:0000256" key="3">
    <source>
        <dbReference type="ARBA" id="ARBA00004496"/>
    </source>
</evidence>
<dbReference type="UniPathway" id="UPA00053">
    <property type="reaction ID" value="UER00085"/>
</dbReference>
<dbReference type="GO" id="GO:0009073">
    <property type="term" value="P:aromatic amino acid family biosynthetic process"/>
    <property type="evidence" value="ECO:0007669"/>
    <property type="project" value="UniProtKB-KW"/>
</dbReference>
<dbReference type="InterPro" id="IPR030963">
    <property type="entry name" value="DHQ_synth_fam"/>
</dbReference>
<dbReference type="AlphaFoldDB" id="A0A383RD95"/>
<dbReference type="SUPFAM" id="SSF56796">
    <property type="entry name" value="Dehydroquinate synthase-like"/>
    <property type="match status" value="1"/>
</dbReference>
<dbReference type="EC" id="4.2.3.4" evidence="6 17"/>
<feature type="domain" description="3-dehydroquinate synthase C-terminal" evidence="19">
    <location>
        <begin position="191"/>
        <end position="333"/>
    </location>
</feature>
<evidence type="ECO:0000256" key="17">
    <source>
        <dbReference type="HAMAP-Rule" id="MF_00110"/>
    </source>
</evidence>
<evidence type="ECO:0000256" key="6">
    <source>
        <dbReference type="ARBA" id="ARBA00013031"/>
    </source>
</evidence>
<feature type="binding site" evidence="17">
    <location>
        <begin position="179"/>
        <end position="182"/>
    </location>
    <ligand>
        <name>NAD(+)</name>
        <dbReference type="ChEBI" id="CHEBI:57540"/>
    </ligand>
</feature>
<feature type="binding site" evidence="17">
    <location>
        <position position="257"/>
    </location>
    <ligand>
        <name>Zn(2+)</name>
        <dbReference type="ChEBI" id="CHEBI:29105"/>
    </ligand>
</feature>
<evidence type="ECO:0000256" key="2">
    <source>
        <dbReference type="ARBA" id="ARBA00001911"/>
    </source>
</evidence>
<comment type="cofactor">
    <cofactor evidence="17">
        <name>Co(2+)</name>
        <dbReference type="ChEBI" id="CHEBI:48828"/>
    </cofactor>
    <cofactor evidence="17">
        <name>Zn(2+)</name>
        <dbReference type="ChEBI" id="CHEBI:29105"/>
    </cofactor>
    <text evidence="17">Binds 1 divalent metal cation per subunit. Can use either Co(2+) or Zn(2+).</text>
</comment>
<keyword evidence="9 17" id="KW-0028">Amino-acid biosynthesis</keyword>
<dbReference type="Pfam" id="PF01761">
    <property type="entry name" value="DHQ_synthase"/>
    <property type="match status" value="1"/>
</dbReference>
<comment type="function">
    <text evidence="17">Catalyzes the conversion of 3-deoxy-D-arabino-heptulosonate 7-phosphate (DAHP) to dehydroquinate (DHQ).</text>
</comment>
<dbReference type="Pfam" id="PF24621">
    <property type="entry name" value="DHQS_C"/>
    <property type="match status" value="1"/>
</dbReference>
<dbReference type="Proteomes" id="UP000304148">
    <property type="component" value="Chromosome"/>
</dbReference>
<gene>
    <name evidence="17 20" type="primary">aroB</name>
    <name evidence="20" type="ORF">PBLR_13093</name>
</gene>
<feature type="binding site" evidence="17">
    <location>
        <position position="274"/>
    </location>
    <ligand>
        <name>Zn(2+)</name>
        <dbReference type="ChEBI" id="CHEBI:29105"/>
    </ligand>
</feature>
<dbReference type="CDD" id="cd08195">
    <property type="entry name" value="DHQS"/>
    <property type="match status" value="1"/>
</dbReference>
<dbReference type="InterPro" id="IPR016037">
    <property type="entry name" value="DHQ_synth_AroB"/>
</dbReference>
<keyword evidence="11 17" id="KW-0547">Nucleotide-binding</keyword>
<comment type="caution">
    <text evidence="17">Lacks conserved residue(s) required for the propagation of feature annotation.</text>
</comment>
<reference evidence="21" key="1">
    <citation type="submission" date="2018-08" db="EMBL/GenBank/DDBJ databases">
        <authorList>
            <person name="Chevrot R."/>
        </authorList>
    </citation>
    <scope>NUCLEOTIDE SEQUENCE [LARGE SCALE GENOMIC DNA]</scope>
</reference>
<feature type="binding site" evidence="17">
    <location>
        <position position="152"/>
    </location>
    <ligand>
        <name>NAD(+)</name>
        <dbReference type="ChEBI" id="CHEBI:57540"/>
    </ligand>
</feature>
<evidence type="ECO:0000256" key="15">
    <source>
        <dbReference type="ARBA" id="ARBA00023239"/>
    </source>
</evidence>
<evidence type="ECO:0000256" key="13">
    <source>
        <dbReference type="ARBA" id="ARBA00023027"/>
    </source>
</evidence>
<evidence type="ECO:0000256" key="10">
    <source>
        <dbReference type="ARBA" id="ARBA00022723"/>
    </source>
</evidence>
<comment type="subcellular location">
    <subcellularLocation>
        <location evidence="3 17">Cytoplasm</location>
    </subcellularLocation>
</comment>
<dbReference type="EMBL" id="LS992241">
    <property type="protein sequence ID" value="SYX84671.1"/>
    <property type="molecule type" value="Genomic_DNA"/>
</dbReference>
<evidence type="ECO:0000256" key="16">
    <source>
        <dbReference type="ARBA" id="ARBA00023285"/>
    </source>
</evidence>
<feature type="domain" description="3-dehydroquinate synthase N-terminal" evidence="18">
    <location>
        <begin position="78"/>
        <end position="189"/>
    </location>
</feature>
<proteinExistence type="inferred from homology"/>
<dbReference type="Gene3D" id="1.20.1090.10">
    <property type="entry name" value="Dehydroquinate synthase-like - alpha domain"/>
    <property type="match status" value="1"/>
</dbReference>
<keyword evidence="15 17" id="KW-0456">Lyase</keyword>
<dbReference type="PANTHER" id="PTHR43622:SF7">
    <property type="entry name" value="3-DEHYDROQUINATE SYNTHASE, CHLOROPLASTIC"/>
    <property type="match status" value="1"/>
</dbReference>
<dbReference type="GO" id="GO:0008652">
    <property type="term" value="P:amino acid biosynthetic process"/>
    <property type="evidence" value="ECO:0007669"/>
    <property type="project" value="UniProtKB-KW"/>
</dbReference>
<comment type="catalytic activity">
    <reaction evidence="1 17">
        <text>7-phospho-2-dehydro-3-deoxy-D-arabino-heptonate = 3-dehydroquinate + phosphate</text>
        <dbReference type="Rhea" id="RHEA:21968"/>
        <dbReference type="ChEBI" id="CHEBI:32364"/>
        <dbReference type="ChEBI" id="CHEBI:43474"/>
        <dbReference type="ChEBI" id="CHEBI:58394"/>
        <dbReference type="EC" id="4.2.3.4"/>
    </reaction>
</comment>
<comment type="similarity">
    <text evidence="5 17">Belongs to the sugar phosphate cyclases superfamily. Dehydroquinate synthase family.</text>
</comment>
<comment type="pathway">
    <text evidence="4 17">Metabolic intermediate biosynthesis; chorismate biosynthesis; chorismate from D-erythrose 4-phosphate and phosphoenolpyruvate: step 2/7.</text>
</comment>
<comment type="cofactor">
    <cofactor evidence="2 17">
        <name>NAD(+)</name>
        <dbReference type="ChEBI" id="CHEBI:57540"/>
    </cofactor>
</comment>
<evidence type="ECO:0000259" key="18">
    <source>
        <dbReference type="Pfam" id="PF01761"/>
    </source>
</evidence>
<evidence type="ECO:0000256" key="11">
    <source>
        <dbReference type="ARBA" id="ARBA00022741"/>
    </source>
</evidence>
<dbReference type="GO" id="GO:0046872">
    <property type="term" value="F:metal ion binding"/>
    <property type="evidence" value="ECO:0007669"/>
    <property type="project" value="UniProtKB-KW"/>
</dbReference>
<keyword evidence="13 17" id="KW-0520">NAD</keyword>
<evidence type="ECO:0000313" key="20">
    <source>
        <dbReference type="EMBL" id="SYX84671.1"/>
    </source>
</evidence>
<dbReference type="NCBIfam" id="TIGR01357">
    <property type="entry name" value="aroB"/>
    <property type="match status" value="1"/>
</dbReference>
<feature type="binding site" evidence="17">
    <location>
        <position position="161"/>
    </location>
    <ligand>
        <name>NAD(+)</name>
        <dbReference type="ChEBI" id="CHEBI:57540"/>
    </ligand>
</feature>
<dbReference type="GO" id="GO:0005737">
    <property type="term" value="C:cytoplasm"/>
    <property type="evidence" value="ECO:0007669"/>
    <property type="project" value="UniProtKB-SubCell"/>
</dbReference>
<evidence type="ECO:0000256" key="1">
    <source>
        <dbReference type="ARBA" id="ARBA00001393"/>
    </source>
</evidence>
<keyword evidence="14 17" id="KW-0057">Aromatic amino acid biosynthesis</keyword>
<evidence type="ECO:0000313" key="21">
    <source>
        <dbReference type="Proteomes" id="UP000304148"/>
    </source>
</evidence>
<dbReference type="InterPro" id="IPR030960">
    <property type="entry name" value="DHQS/DOIS_N"/>
</dbReference>
<accession>A0A383RD95</accession>
<feature type="binding site" evidence="17">
    <location>
        <position position="194"/>
    </location>
    <ligand>
        <name>Zn(2+)</name>
        <dbReference type="ChEBI" id="CHEBI:29105"/>
    </ligand>
</feature>
<evidence type="ECO:0000259" key="19">
    <source>
        <dbReference type="Pfam" id="PF24621"/>
    </source>
</evidence>
<dbReference type="PANTHER" id="PTHR43622">
    <property type="entry name" value="3-DEHYDROQUINATE SYNTHASE"/>
    <property type="match status" value="1"/>
</dbReference>
<dbReference type="InterPro" id="IPR056179">
    <property type="entry name" value="DHQS_C"/>
</dbReference>
<sequence>MSKNLTLDAAELTVELGERSYPIWIGSGLLGRIGEAFQMRSIPTRSPIVIITDDHVAPLYLERTEAALREAGYQVSSFVVAAGESSKSLQVYEQCITAALDAGCDRHSSIVALGGGVVGDLAGYVAATYMRGIRFIQVPTTILAHDSSVGGKVAVNHPFAKNIIGAFHQPEMVLYDTATLLTLPDREVRAGLAEMIKHGLIWDEEFTAWCEAQAERLLAKDEEALTYGLLKGCAIKAQVVSQDEREHDLRAILNLGHTIGHALEAVAGYGELLHGEAISIGMVGSARLAARLGEDKQIAVRTEAILKKYGLPVAVPEHMNSDDIIQAMMHDKKFKEGHTVFIVPTAIGHVEIRKDVPVSLVRDIIEELKGEKA</sequence>
<keyword evidence="10 17" id="KW-0479">Metal-binding</keyword>
<keyword evidence="12 17" id="KW-0862">Zinc</keyword>
<dbReference type="RefSeq" id="WP_138186536.1">
    <property type="nucleotide sequence ID" value="NZ_LS992241.1"/>
</dbReference>
<evidence type="ECO:0000256" key="14">
    <source>
        <dbReference type="ARBA" id="ARBA00023141"/>
    </source>
</evidence>
<evidence type="ECO:0000256" key="5">
    <source>
        <dbReference type="ARBA" id="ARBA00005412"/>
    </source>
</evidence>
<evidence type="ECO:0000256" key="8">
    <source>
        <dbReference type="ARBA" id="ARBA00022490"/>
    </source>
</evidence>
<evidence type="ECO:0000256" key="9">
    <source>
        <dbReference type="ARBA" id="ARBA00022605"/>
    </source>
</evidence>
<evidence type="ECO:0000256" key="12">
    <source>
        <dbReference type="ARBA" id="ARBA00022833"/>
    </source>
</evidence>